<reference evidence="1 2" key="1">
    <citation type="journal article" date="2019" name="Nat. Ecol. Evol.">
        <title>Megaphylogeny resolves global patterns of mushroom evolution.</title>
        <authorList>
            <person name="Varga T."/>
            <person name="Krizsan K."/>
            <person name="Foldi C."/>
            <person name="Dima B."/>
            <person name="Sanchez-Garcia M."/>
            <person name="Sanchez-Ramirez S."/>
            <person name="Szollosi G.J."/>
            <person name="Szarkandi J.G."/>
            <person name="Papp V."/>
            <person name="Albert L."/>
            <person name="Andreopoulos W."/>
            <person name="Angelini C."/>
            <person name="Antonin V."/>
            <person name="Barry K.W."/>
            <person name="Bougher N.L."/>
            <person name="Buchanan P."/>
            <person name="Buyck B."/>
            <person name="Bense V."/>
            <person name="Catcheside P."/>
            <person name="Chovatia M."/>
            <person name="Cooper J."/>
            <person name="Damon W."/>
            <person name="Desjardin D."/>
            <person name="Finy P."/>
            <person name="Geml J."/>
            <person name="Haridas S."/>
            <person name="Hughes K."/>
            <person name="Justo A."/>
            <person name="Karasinski D."/>
            <person name="Kautmanova I."/>
            <person name="Kiss B."/>
            <person name="Kocsube S."/>
            <person name="Kotiranta H."/>
            <person name="LaButti K.M."/>
            <person name="Lechner B.E."/>
            <person name="Liimatainen K."/>
            <person name="Lipzen A."/>
            <person name="Lukacs Z."/>
            <person name="Mihaltcheva S."/>
            <person name="Morgado L.N."/>
            <person name="Niskanen T."/>
            <person name="Noordeloos M.E."/>
            <person name="Ohm R.A."/>
            <person name="Ortiz-Santana B."/>
            <person name="Ovrebo C."/>
            <person name="Racz N."/>
            <person name="Riley R."/>
            <person name="Savchenko A."/>
            <person name="Shiryaev A."/>
            <person name="Soop K."/>
            <person name="Spirin V."/>
            <person name="Szebenyi C."/>
            <person name="Tomsovsky M."/>
            <person name="Tulloss R.E."/>
            <person name="Uehling J."/>
            <person name="Grigoriev I.V."/>
            <person name="Vagvolgyi C."/>
            <person name="Papp T."/>
            <person name="Martin F.M."/>
            <person name="Miettinen O."/>
            <person name="Hibbett D.S."/>
            <person name="Nagy L.G."/>
        </authorList>
    </citation>
    <scope>NUCLEOTIDE SEQUENCE [LARGE SCALE GENOMIC DNA]</scope>
    <source>
        <strain evidence="1 2">NL-1719</strain>
    </source>
</reference>
<evidence type="ECO:0000313" key="1">
    <source>
        <dbReference type="EMBL" id="TFK74004.1"/>
    </source>
</evidence>
<gene>
    <name evidence="1" type="ORF">BDN72DRAFT_119646</name>
</gene>
<accession>A0ACD3B7N1</accession>
<name>A0ACD3B7N1_9AGAR</name>
<evidence type="ECO:0000313" key="2">
    <source>
        <dbReference type="Proteomes" id="UP000308600"/>
    </source>
</evidence>
<organism evidence="1 2">
    <name type="scientific">Pluteus cervinus</name>
    <dbReference type="NCBI Taxonomy" id="181527"/>
    <lineage>
        <taxon>Eukaryota</taxon>
        <taxon>Fungi</taxon>
        <taxon>Dikarya</taxon>
        <taxon>Basidiomycota</taxon>
        <taxon>Agaricomycotina</taxon>
        <taxon>Agaricomycetes</taxon>
        <taxon>Agaricomycetidae</taxon>
        <taxon>Agaricales</taxon>
        <taxon>Pluteineae</taxon>
        <taxon>Pluteaceae</taxon>
        <taxon>Pluteus</taxon>
    </lineage>
</organism>
<protein>
    <submittedName>
        <fullName evidence="1">P-loop containing nucleoside triphosphate hydrolase protein</fullName>
    </submittedName>
</protein>
<sequence length="295" mass="33106">MAAQAIVQHILSQLPLRPSLGPLFVAIQGPQGSGKSYSTELAQKALTTQHHLRVASLSLDDLYLPHKKLRALASAHPQNVLWRGRGLPGTHDTSLATEILTRMRDGVPTELPRFDKSLHGGEGDRLPMDGTGPNIHPPLDVVIVEGWCMGFRSIPSDVLNKKWANNWADECTNLKLNTELFRKEDVKVVNQSLRGYDHLWDFFHTFIQLKPVSPEGSVSQYSLIYKWRLEQEHYMKARNGGRGMSDQEVKLFVDRYIPGYVFFGEGVTEATSSWAGNGCCICLNERREVVEVTTL</sequence>
<dbReference type="Proteomes" id="UP000308600">
    <property type="component" value="Unassembled WGS sequence"/>
</dbReference>
<proteinExistence type="predicted"/>
<keyword evidence="2" id="KW-1185">Reference proteome</keyword>
<keyword evidence="1" id="KW-0378">Hydrolase</keyword>
<dbReference type="EMBL" id="ML208271">
    <property type="protein sequence ID" value="TFK74004.1"/>
    <property type="molecule type" value="Genomic_DNA"/>
</dbReference>